<dbReference type="RefSeq" id="WP_262847666.1">
    <property type="nucleotide sequence ID" value="NZ_JANZYP010000066.1"/>
</dbReference>
<name>A0ABV9EMI9_9ACTN</name>
<evidence type="ECO:0000313" key="2">
    <source>
        <dbReference type="EMBL" id="MFC4589224.1"/>
    </source>
</evidence>
<keyword evidence="1" id="KW-0812">Transmembrane</keyword>
<comment type="caution">
    <text evidence="2">The sequence shown here is derived from an EMBL/GenBank/DDBJ whole genome shotgun (WGS) entry which is preliminary data.</text>
</comment>
<reference evidence="3" key="1">
    <citation type="journal article" date="2019" name="Int. J. Syst. Evol. Microbiol.">
        <title>The Global Catalogue of Microorganisms (GCM) 10K type strain sequencing project: providing services to taxonomists for standard genome sequencing and annotation.</title>
        <authorList>
            <consortium name="The Broad Institute Genomics Platform"/>
            <consortium name="The Broad Institute Genome Sequencing Center for Infectious Disease"/>
            <person name="Wu L."/>
            <person name="Ma J."/>
        </authorList>
    </citation>
    <scope>NUCLEOTIDE SEQUENCE [LARGE SCALE GENOMIC DNA]</scope>
    <source>
        <strain evidence="3">CCUG 49560</strain>
    </source>
</reference>
<dbReference type="EMBL" id="JBHSFN010000015">
    <property type="protein sequence ID" value="MFC4589224.1"/>
    <property type="molecule type" value="Genomic_DNA"/>
</dbReference>
<accession>A0ABV9EMI9</accession>
<feature type="transmembrane region" description="Helical" evidence="1">
    <location>
        <begin position="12"/>
        <end position="30"/>
    </location>
</feature>
<gene>
    <name evidence="2" type="ORF">ACFO8L_24250</name>
</gene>
<feature type="transmembrane region" description="Helical" evidence="1">
    <location>
        <begin position="36"/>
        <end position="57"/>
    </location>
</feature>
<feature type="transmembrane region" description="Helical" evidence="1">
    <location>
        <begin position="96"/>
        <end position="115"/>
    </location>
</feature>
<feature type="transmembrane region" description="Helical" evidence="1">
    <location>
        <begin position="69"/>
        <end position="90"/>
    </location>
</feature>
<keyword evidence="1" id="KW-1133">Transmembrane helix</keyword>
<sequence length="141" mass="14373">MQANDVRALKGAAIPTIAVGLIVVVVAALLGGGAGALGAAIGLAVVAVFFTAGLVAVTSAGRVSPQMMMLAAVLGYLVKVVLLMILLRSFAGATVFSPRAFGLAVIICTIVWTIGEIRAFLKLKLLYVEPGTRVPGQGDPR</sequence>
<evidence type="ECO:0000313" key="3">
    <source>
        <dbReference type="Proteomes" id="UP001595891"/>
    </source>
</evidence>
<keyword evidence="1" id="KW-0472">Membrane</keyword>
<proteinExistence type="predicted"/>
<dbReference type="Proteomes" id="UP001595891">
    <property type="component" value="Unassembled WGS sequence"/>
</dbReference>
<evidence type="ECO:0000256" key="1">
    <source>
        <dbReference type="SAM" id="Phobius"/>
    </source>
</evidence>
<evidence type="ECO:0008006" key="4">
    <source>
        <dbReference type="Google" id="ProtNLM"/>
    </source>
</evidence>
<protein>
    <recommendedName>
        <fullName evidence="4">ATP synthase protein I</fullName>
    </recommendedName>
</protein>
<keyword evidence="3" id="KW-1185">Reference proteome</keyword>
<organism evidence="2 3">
    <name type="scientific">Sphaerisporangium corydalis</name>
    <dbReference type="NCBI Taxonomy" id="1441875"/>
    <lineage>
        <taxon>Bacteria</taxon>
        <taxon>Bacillati</taxon>
        <taxon>Actinomycetota</taxon>
        <taxon>Actinomycetes</taxon>
        <taxon>Streptosporangiales</taxon>
        <taxon>Streptosporangiaceae</taxon>
        <taxon>Sphaerisporangium</taxon>
    </lineage>
</organism>